<keyword evidence="4" id="KW-1185">Reference proteome</keyword>
<dbReference type="InterPro" id="IPR006116">
    <property type="entry name" value="NT_2-5OAS_ClassI-CCAase"/>
</dbReference>
<evidence type="ECO:0000313" key="4">
    <source>
        <dbReference type="Proteomes" id="UP000622890"/>
    </source>
</evidence>
<gene>
    <name evidence="3" type="ORF">JJB74_08750</name>
</gene>
<evidence type="ECO:0000313" key="3">
    <source>
        <dbReference type="EMBL" id="MBK4734690.1"/>
    </source>
</evidence>
<proteinExistence type="predicted"/>
<reference evidence="3" key="1">
    <citation type="submission" date="2021-01" db="EMBL/GenBank/DDBJ databases">
        <title>Genome sequence of strain Noviherbaspirillum sp. DKR-6.</title>
        <authorList>
            <person name="Chaudhary D.K."/>
        </authorList>
    </citation>
    <scope>NUCLEOTIDE SEQUENCE</scope>
    <source>
        <strain evidence="3">DKR-6</strain>
    </source>
</reference>
<dbReference type="AlphaFoldDB" id="A0A934SSJ8"/>
<dbReference type="Proteomes" id="UP000622890">
    <property type="component" value="Unassembled WGS sequence"/>
</dbReference>
<accession>A0A934SSJ8</accession>
<comment type="caution">
    <text evidence="3">The sequence shown here is derived from an EMBL/GenBank/DDBJ whole genome shotgun (WGS) entry which is preliminary data.</text>
</comment>
<sequence length="403" mass="45407">MTTMPQMPQRLAHLLKARNQAAQWESFIASMLTKLELSEEELALATKHYQQLATHIARKLGVGENDVHVIVQGSMRTQTTISPRGRQNFDLDIVVKLTGPRFENLQESEAFFAEFGEALHGVADAGDPEPKRRCWRLNYPNLPFYFDVTPAVPDNRLITGTKIRVRDPDTVWSPSNPQDFADWFCNIAGLRFPFQRVQRHLTMDATTQVDPVPNSPVRLDDILRRTVQLVKLHRDNYYWELAPQRKELAPISVILVTLLASAYLRLAQTRPNDFSSAIEVALELVEQIPGGLLPQGAAICVPNPRHPAENFADRWNKDGGKRAAEFRTWYTALQRDLEGLFSEDYDKKTELRIRNVFGQIGADAWKKSLGTHTPLQGLLASLPATKRSNPSSPLPAGSRNTLG</sequence>
<dbReference type="GO" id="GO:0016779">
    <property type="term" value="F:nucleotidyltransferase activity"/>
    <property type="evidence" value="ECO:0007669"/>
    <property type="project" value="InterPro"/>
</dbReference>
<evidence type="ECO:0000256" key="1">
    <source>
        <dbReference type="ARBA" id="ARBA00023118"/>
    </source>
</evidence>
<dbReference type="CDD" id="cd05400">
    <property type="entry name" value="NT_2-5OAS_ClassI-CCAase"/>
    <property type="match status" value="1"/>
</dbReference>
<name>A0A934SSJ8_9BURK</name>
<dbReference type="RefSeq" id="WP_200591474.1">
    <property type="nucleotide sequence ID" value="NZ_JAEPBG010000003.1"/>
</dbReference>
<dbReference type="Pfam" id="PF18144">
    <property type="entry name" value="SMODS"/>
    <property type="match status" value="1"/>
</dbReference>
<dbReference type="EMBL" id="JAEPBG010000003">
    <property type="protein sequence ID" value="MBK4734690.1"/>
    <property type="molecule type" value="Genomic_DNA"/>
</dbReference>
<keyword evidence="1" id="KW-0051">Antiviral defense</keyword>
<dbReference type="GO" id="GO:0051607">
    <property type="term" value="P:defense response to virus"/>
    <property type="evidence" value="ECO:0007669"/>
    <property type="project" value="UniProtKB-KW"/>
</dbReference>
<evidence type="ECO:0000256" key="2">
    <source>
        <dbReference type="SAM" id="MobiDB-lite"/>
    </source>
</evidence>
<organism evidence="3 4">
    <name type="scientific">Noviherbaspirillum pedocola</name>
    <dbReference type="NCBI Taxonomy" id="2801341"/>
    <lineage>
        <taxon>Bacteria</taxon>
        <taxon>Pseudomonadati</taxon>
        <taxon>Pseudomonadota</taxon>
        <taxon>Betaproteobacteria</taxon>
        <taxon>Burkholderiales</taxon>
        <taxon>Oxalobacteraceae</taxon>
        <taxon>Noviherbaspirillum</taxon>
    </lineage>
</organism>
<feature type="region of interest" description="Disordered" evidence="2">
    <location>
        <begin position="381"/>
        <end position="403"/>
    </location>
</feature>
<protein>
    <submittedName>
        <fullName evidence="3">Nucleotidyltransferase</fullName>
    </submittedName>
</protein>